<dbReference type="AlphaFoldDB" id="A0A5J6SRX9"/>
<dbReference type="OrthoDB" id="2976612at2"/>
<keyword evidence="1" id="KW-1133">Transmembrane helix</keyword>
<gene>
    <name evidence="2" type="ORF">PB01_16730</name>
</gene>
<feature type="transmembrane region" description="Helical" evidence="1">
    <location>
        <begin position="5"/>
        <end position="24"/>
    </location>
</feature>
<reference evidence="2 3" key="1">
    <citation type="submission" date="2018-07" db="EMBL/GenBank/DDBJ databases">
        <title>Complete genome sequence of Psychrobacillus sp. PB01, isolated from iceberg, and comparative genome analysis of Psychrobacillus strains.</title>
        <authorList>
            <person name="Lee P.C."/>
        </authorList>
    </citation>
    <scope>NUCLEOTIDE SEQUENCE [LARGE SCALE GENOMIC DNA]</scope>
    <source>
        <strain evidence="2 3">PB01</strain>
    </source>
</reference>
<evidence type="ECO:0000256" key="1">
    <source>
        <dbReference type="SAM" id="Phobius"/>
    </source>
</evidence>
<keyword evidence="3" id="KW-1185">Reference proteome</keyword>
<evidence type="ECO:0000313" key="3">
    <source>
        <dbReference type="Proteomes" id="UP000325517"/>
    </source>
</evidence>
<evidence type="ECO:0000313" key="2">
    <source>
        <dbReference type="EMBL" id="QFG00323.1"/>
    </source>
</evidence>
<name>A0A5J6SRX9_9BACI</name>
<keyword evidence="1" id="KW-0812">Transmembrane</keyword>
<dbReference type="RefSeq" id="WP_151701210.1">
    <property type="nucleotide sequence ID" value="NZ_CP031223.1"/>
</dbReference>
<dbReference type="EMBL" id="CP031223">
    <property type="protein sequence ID" value="QFG00323.1"/>
    <property type="molecule type" value="Genomic_DNA"/>
</dbReference>
<proteinExistence type="predicted"/>
<organism evidence="2 3">
    <name type="scientific">Psychrobacillus glaciei</name>
    <dbReference type="NCBI Taxonomy" id="2283160"/>
    <lineage>
        <taxon>Bacteria</taxon>
        <taxon>Bacillati</taxon>
        <taxon>Bacillota</taxon>
        <taxon>Bacilli</taxon>
        <taxon>Bacillales</taxon>
        <taxon>Bacillaceae</taxon>
        <taxon>Psychrobacillus</taxon>
    </lineage>
</organism>
<dbReference type="KEGG" id="psyo:PB01_16730"/>
<protein>
    <submittedName>
        <fullName evidence="2">Uncharacterized protein</fullName>
    </submittedName>
</protein>
<dbReference type="Proteomes" id="UP000325517">
    <property type="component" value="Chromosome"/>
</dbReference>
<sequence length="81" mass="9950">MFKIILFFIVVIAFYAISIWQYIIPTKAIHLWFQPAYTEEPKVDEAYVRRSLIIRGIFFTLVFIVIIYSYFHERMLYFKKE</sequence>
<feature type="transmembrane region" description="Helical" evidence="1">
    <location>
        <begin position="52"/>
        <end position="71"/>
    </location>
</feature>
<accession>A0A5J6SRX9</accession>
<keyword evidence="1" id="KW-0472">Membrane</keyword>